<dbReference type="PROSITE" id="PS50948">
    <property type="entry name" value="PAN"/>
    <property type="match status" value="1"/>
</dbReference>
<keyword evidence="3" id="KW-0547">Nucleotide-binding</keyword>
<gene>
    <name evidence="7" type="primary">VvCHDp000712_31</name>
    <name evidence="7" type="ORF">CK203_048747</name>
</gene>
<dbReference type="CDD" id="cd01098">
    <property type="entry name" value="PAN_AP_plant"/>
    <property type="match status" value="1"/>
</dbReference>
<feature type="domain" description="Apple" evidence="6">
    <location>
        <begin position="1"/>
        <end position="57"/>
    </location>
</feature>
<evidence type="ECO:0000256" key="1">
    <source>
        <dbReference type="ARBA" id="ARBA00022527"/>
    </source>
</evidence>
<dbReference type="Pfam" id="PF11883">
    <property type="entry name" value="DUF3403"/>
    <property type="match status" value="1"/>
</dbReference>
<dbReference type="Proteomes" id="UP000288805">
    <property type="component" value="Unassembled WGS sequence"/>
</dbReference>
<keyword evidence="5" id="KW-0067">ATP-binding</keyword>
<evidence type="ECO:0000256" key="4">
    <source>
        <dbReference type="ARBA" id="ARBA00022777"/>
    </source>
</evidence>
<evidence type="ECO:0000259" key="6">
    <source>
        <dbReference type="PROSITE" id="PS50948"/>
    </source>
</evidence>
<keyword evidence="4 7" id="KW-0418">Kinase</keyword>
<evidence type="ECO:0000256" key="3">
    <source>
        <dbReference type="ARBA" id="ARBA00022741"/>
    </source>
</evidence>
<sequence>MTLKQCEAECLKNCSCMAYSNSDIRKGGSGCLIWFGDLIDIREFTGDAATDIYIRMSASELGLDRKKEEDLDLPLFDLAIVASATNNFSKANMIGKGGFGPVYKGILSTGQEIAVKRLSNNSGQGLQEFKNKAWLLWTEDKALELMDQCLKDSCVESQVLRCIQVGLLCVQKCSADRPTMSSVVFMLGNEEAVLPQPKQPGFFVDSSSDGNGGRCQTENEVTVTRLEAR</sequence>
<accession>A0A438GDM2</accession>
<organism evidence="7 8">
    <name type="scientific">Vitis vinifera</name>
    <name type="common">Grape</name>
    <dbReference type="NCBI Taxonomy" id="29760"/>
    <lineage>
        <taxon>Eukaryota</taxon>
        <taxon>Viridiplantae</taxon>
        <taxon>Streptophyta</taxon>
        <taxon>Embryophyta</taxon>
        <taxon>Tracheophyta</taxon>
        <taxon>Spermatophyta</taxon>
        <taxon>Magnoliopsida</taxon>
        <taxon>eudicotyledons</taxon>
        <taxon>Gunneridae</taxon>
        <taxon>Pentapetalae</taxon>
        <taxon>rosids</taxon>
        <taxon>Vitales</taxon>
        <taxon>Vitaceae</taxon>
        <taxon>Viteae</taxon>
        <taxon>Vitis</taxon>
    </lineage>
</organism>
<dbReference type="Gene3D" id="3.30.200.20">
    <property type="entry name" value="Phosphorylase Kinase, domain 1"/>
    <property type="match status" value="1"/>
</dbReference>
<dbReference type="GO" id="GO:0030246">
    <property type="term" value="F:carbohydrate binding"/>
    <property type="evidence" value="ECO:0007669"/>
    <property type="project" value="UniProtKB-KW"/>
</dbReference>
<dbReference type="GO" id="GO:0004674">
    <property type="term" value="F:protein serine/threonine kinase activity"/>
    <property type="evidence" value="ECO:0007669"/>
    <property type="project" value="UniProtKB-KW"/>
</dbReference>
<dbReference type="EMBL" id="QGNW01000467">
    <property type="protein sequence ID" value="RVW70312.1"/>
    <property type="molecule type" value="Genomic_DNA"/>
</dbReference>
<reference evidence="7 8" key="1">
    <citation type="journal article" date="2018" name="PLoS Genet.">
        <title>Population sequencing reveals clonal diversity and ancestral inbreeding in the grapevine cultivar Chardonnay.</title>
        <authorList>
            <person name="Roach M.J."/>
            <person name="Johnson D.L."/>
            <person name="Bohlmann J."/>
            <person name="van Vuuren H.J."/>
            <person name="Jones S.J."/>
            <person name="Pretorius I.S."/>
            <person name="Schmidt S.A."/>
            <person name="Borneman A.R."/>
        </authorList>
    </citation>
    <scope>NUCLEOTIDE SEQUENCE [LARGE SCALE GENOMIC DNA]</scope>
    <source>
        <strain evidence="8">cv. Chardonnay</strain>
        <tissue evidence="7">Leaf</tissue>
    </source>
</reference>
<dbReference type="AlphaFoldDB" id="A0A438GDM2"/>
<comment type="caution">
    <text evidence="7">The sequence shown here is derived from an EMBL/GenBank/DDBJ whole genome shotgun (WGS) entry which is preliminary data.</text>
</comment>
<dbReference type="PANTHER" id="PTHR27002">
    <property type="entry name" value="RECEPTOR-LIKE SERINE/THREONINE-PROTEIN KINASE SD1-8"/>
    <property type="match status" value="1"/>
</dbReference>
<protein>
    <submittedName>
        <fullName evidence="7">G-type lectin S-receptor-like serine/threonine-protein kinase</fullName>
    </submittedName>
</protein>
<evidence type="ECO:0000313" key="8">
    <source>
        <dbReference type="Proteomes" id="UP000288805"/>
    </source>
</evidence>
<keyword evidence="1" id="KW-0723">Serine/threonine-protein kinase</keyword>
<evidence type="ECO:0000313" key="7">
    <source>
        <dbReference type="EMBL" id="RVW70312.1"/>
    </source>
</evidence>
<evidence type="ECO:0000256" key="5">
    <source>
        <dbReference type="ARBA" id="ARBA00022840"/>
    </source>
</evidence>
<keyword evidence="7" id="KW-0675">Receptor</keyword>
<keyword evidence="2" id="KW-0808">Transferase</keyword>
<dbReference type="InterPro" id="IPR003609">
    <property type="entry name" value="Pan_app"/>
</dbReference>
<proteinExistence type="predicted"/>
<keyword evidence="7" id="KW-0430">Lectin</keyword>
<dbReference type="InterPro" id="IPR021820">
    <property type="entry name" value="S-locus_recpt_kinase_C"/>
</dbReference>
<evidence type="ECO:0000256" key="2">
    <source>
        <dbReference type="ARBA" id="ARBA00022679"/>
    </source>
</evidence>
<name>A0A438GDM2_VITVI</name>
<dbReference type="InterPro" id="IPR011009">
    <property type="entry name" value="Kinase-like_dom_sf"/>
</dbReference>
<dbReference type="GO" id="GO:0005524">
    <property type="term" value="F:ATP binding"/>
    <property type="evidence" value="ECO:0007669"/>
    <property type="project" value="UniProtKB-KW"/>
</dbReference>
<dbReference type="PANTHER" id="PTHR27002:SF214">
    <property type="entry name" value="RECEPTOR-LIKE SERINE_THREONINE-PROTEIN KINASE"/>
    <property type="match status" value="1"/>
</dbReference>
<dbReference type="SUPFAM" id="SSF56112">
    <property type="entry name" value="Protein kinase-like (PK-like)"/>
    <property type="match status" value="1"/>
</dbReference>
<dbReference type="Pfam" id="PF08276">
    <property type="entry name" value="PAN_2"/>
    <property type="match status" value="1"/>
</dbReference>